<proteinExistence type="predicted"/>
<reference evidence="1" key="1">
    <citation type="journal article" date="2014" name="Int. J. Syst. Evol. Microbiol.">
        <title>Complete genome sequence of Corynebacterium casei LMG S-19264T (=DSM 44701T), isolated from a smear-ripened cheese.</title>
        <authorList>
            <consortium name="US DOE Joint Genome Institute (JGI-PGF)"/>
            <person name="Walter F."/>
            <person name="Albersmeier A."/>
            <person name="Kalinowski J."/>
            <person name="Ruckert C."/>
        </authorList>
    </citation>
    <scope>NUCLEOTIDE SEQUENCE</scope>
    <source>
        <strain evidence="1">KCTC 12870</strain>
    </source>
</reference>
<evidence type="ECO:0000313" key="1">
    <source>
        <dbReference type="EMBL" id="GHB95224.1"/>
    </source>
</evidence>
<protein>
    <submittedName>
        <fullName evidence="1">Uncharacterized protein</fullName>
    </submittedName>
</protein>
<keyword evidence="2" id="KW-1185">Reference proteome</keyword>
<organism evidence="1 2">
    <name type="scientific">Cerasicoccus arenae</name>
    <dbReference type="NCBI Taxonomy" id="424488"/>
    <lineage>
        <taxon>Bacteria</taxon>
        <taxon>Pseudomonadati</taxon>
        <taxon>Verrucomicrobiota</taxon>
        <taxon>Opitutia</taxon>
        <taxon>Puniceicoccales</taxon>
        <taxon>Cerasicoccaceae</taxon>
        <taxon>Cerasicoccus</taxon>
    </lineage>
</organism>
<accession>A0A8J3DDZ3</accession>
<dbReference type="Proteomes" id="UP000642829">
    <property type="component" value="Unassembled WGS sequence"/>
</dbReference>
<dbReference type="AlphaFoldDB" id="A0A8J3DDZ3"/>
<dbReference type="EMBL" id="BMXG01000004">
    <property type="protein sequence ID" value="GHB95224.1"/>
    <property type="molecule type" value="Genomic_DNA"/>
</dbReference>
<gene>
    <name evidence="1" type="ORF">GCM10007047_08620</name>
</gene>
<evidence type="ECO:0000313" key="2">
    <source>
        <dbReference type="Proteomes" id="UP000642829"/>
    </source>
</evidence>
<comment type="caution">
    <text evidence="1">The sequence shown here is derived from an EMBL/GenBank/DDBJ whole genome shotgun (WGS) entry which is preliminary data.</text>
</comment>
<sequence>MPFTRYFPLPAVFGLLLISTVTSHALYNNVYLMVDGTDPDIAGTWLTETLPTVDESTAPKAKTVQSQQLVETGSEEVRFSPTVQPGAAFRKSSDDFSQYREAFGSKY</sequence>
<reference evidence="1" key="2">
    <citation type="submission" date="2020-09" db="EMBL/GenBank/DDBJ databases">
        <authorList>
            <person name="Sun Q."/>
            <person name="Kim S."/>
        </authorList>
    </citation>
    <scope>NUCLEOTIDE SEQUENCE</scope>
    <source>
        <strain evidence="1">KCTC 12870</strain>
    </source>
</reference>
<name>A0A8J3DDZ3_9BACT</name>
<dbReference type="RefSeq" id="WP_189512233.1">
    <property type="nucleotide sequence ID" value="NZ_BMXG01000004.1"/>
</dbReference>